<reference evidence="2" key="1">
    <citation type="submission" date="2016-10" db="EMBL/GenBank/DDBJ databases">
        <authorList>
            <person name="Varghese N."/>
            <person name="Submissions S."/>
        </authorList>
    </citation>
    <scope>NUCLEOTIDE SEQUENCE [LARGE SCALE GENOMIC DNA]</scope>
    <source>
        <strain evidence="2">DSM 11706</strain>
    </source>
</reference>
<dbReference type="AlphaFoldDB" id="A0A1I5XGX3"/>
<sequence length="220" mass="24073">MRNASPLPNGFVLTTDNSAGIGEKKNDVVSTPDEIVSYFAARVALLEQWAAGANPLSIVVHNFSGSQSWNKYITGIKKLFNEIGINCPEITGSSETNMETLQSAIAVTMLGEIVTVKNKDVRWYVYGKPSVGEEVIRNSEKIANLKKIREAVSLGLVHQVWPVGSTGIKSECERIGINAHLAEWDLEKSAGPATTVLLGIDRMKENEAKLHFGHYFETIS</sequence>
<organism evidence="1 2">
    <name type="scientific">Psychrobacillus psychrotolerans</name>
    <dbReference type="NCBI Taxonomy" id="126156"/>
    <lineage>
        <taxon>Bacteria</taxon>
        <taxon>Bacillati</taxon>
        <taxon>Bacillota</taxon>
        <taxon>Bacilli</taxon>
        <taxon>Bacillales</taxon>
        <taxon>Bacillaceae</taxon>
        <taxon>Psychrobacillus</taxon>
    </lineage>
</organism>
<name>A0A1I5XGX3_9BACI</name>
<keyword evidence="1" id="KW-0418">Kinase</keyword>
<keyword evidence="1" id="KW-0808">Transferase</keyword>
<dbReference type="STRING" id="126156.SAMN05421670_1510"/>
<accession>A0A1I5XGX3</accession>
<dbReference type="OrthoDB" id="9805740at2"/>
<gene>
    <name evidence="1" type="ORF">SAMN05421670_1510</name>
</gene>
<evidence type="ECO:0000313" key="1">
    <source>
        <dbReference type="EMBL" id="SFQ31211.1"/>
    </source>
</evidence>
<dbReference type="RefSeq" id="WP_093535795.1">
    <property type="nucleotide sequence ID" value="NZ_FOXU01000002.1"/>
</dbReference>
<proteinExistence type="predicted"/>
<dbReference type="GO" id="GO:0016301">
    <property type="term" value="F:kinase activity"/>
    <property type="evidence" value="ECO:0007669"/>
    <property type="project" value="UniProtKB-KW"/>
</dbReference>
<evidence type="ECO:0000313" key="2">
    <source>
        <dbReference type="Proteomes" id="UP000198734"/>
    </source>
</evidence>
<protein>
    <submittedName>
        <fullName evidence="1">Alpha-ribazole kinase</fullName>
    </submittedName>
</protein>
<dbReference type="Proteomes" id="UP000198734">
    <property type="component" value="Unassembled WGS sequence"/>
</dbReference>
<keyword evidence="2" id="KW-1185">Reference proteome</keyword>
<dbReference type="EMBL" id="FOXU01000002">
    <property type="protein sequence ID" value="SFQ31211.1"/>
    <property type="molecule type" value="Genomic_DNA"/>
</dbReference>